<comment type="subcellular location">
    <subcellularLocation>
        <location evidence="1">Cytoplasm</location>
    </subcellularLocation>
</comment>
<evidence type="ECO:0000313" key="8">
    <source>
        <dbReference type="Proteomes" id="UP001497382"/>
    </source>
</evidence>
<evidence type="ECO:0000259" key="6">
    <source>
        <dbReference type="Pfam" id="PF00561"/>
    </source>
</evidence>
<dbReference type="AlphaFoldDB" id="A0AAV1YYA6"/>
<feature type="signal peptide" evidence="5">
    <location>
        <begin position="1"/>
        <end position="21"/>
    </location>
</feature>
<accession>A0AAV1YYA6</accession>
<evidence type="ECO:0000256" key="4">
    <source>
        <dbReference type="SAM" id="Phobius"/>
    </source>
</evidence>
<dbReference type="Gene3D" id="3.40.50.1820">
    <property type="entry name" value="alpha/beta hydrolase"/>
    <property type="match status" value="1"/>
</dbReference>
<keyword evidence="2" id="KW-0963">Cytoplasm</keyword>
<keyword evidence="4" id="KW-0812">Transmembrane</keyword>
<feature type="transmembrane region" description="Helical" evidence="4">
    <location>
        <begin position="134"/>
        <end position="153"/>
    </location>
</feature>
<dbReference type="EMBL" id="CAXIEN010000011">
    <property type="protein sequence ID" value="CAL1264051.1"/>
    <property type="molecule type" value="Genomic_DNA"/>
</dbReference>
<proteinExistence type="inferred from homology"/>
<dbReference type="PANTHER" id="PTHR46197:SF3">
    <property type="entry name" value="AB HYDROLASE-1 DOMAIN-CONTAINING PROTEIN"/>
    <property type="match status" value="1"/>
</dbReference>
<organism evidence="7 8">
    <name type="scientific">Larinioides sclopetarius</name>
    <dbReference type="NCBI Taxonomy" id="280406"/>
    <lineage>
        <taxon>Eukaryota</taxon>
        <taxon>Metazoa</taxon>
        <taxon>Ecdysozoa</taxon>
        <taxon>Arthropoda</taxon>
        <taxon>Chelicerata</taxon>
        <taxon>Arachnida</taxon>
        <taxon>Araneae</taxon>
        <taxon>Araneomorphae</taxon>
        <taxon>Entelegynae</taxon>
        <taxon>Araneoidea</taxon>
        <taxon>Araneidae</taxon>
        <taxon>Larinioides</taxon>
    </lineage>
</organism>
<dbReference type="SUPFAM" id="SSF53474">
    <property type="entry name" value="alpha/beta-Hydrolases"/>
    <property type="match status" value="1"/>
</dbReference>
<keyword evidence="5" id="KW-0732">Signal</keyword>
<protein>
    <recommendedName>
        <fullName evidence="6">AB hydrolase-1 domain-containing protein</fullName>
    </recommendedName>
</protein>
<dbReference type="PANTHER" id="PTHR46197">
    <property type="entry name" value="PROTEIN ABHD14B-LIKE"/>
    <property type="match status" value="1"/>
</dbReference>
<keyword evidence="8" id="KW-1185">Reference proteome</keyword>
<evidence type="ECO:0000256" key="3">
    <source>
        <dbReference type="ARBA" id="ARBA00037942"/>
    </source>
</evidence>
<reference evidence="7 8" key="1">
    <citation type="submission" date="2024-04" db="EMBL/GenBank/DDBJ databases">
        <authorList>
            <person name="Rising A."/>
            <person name="Reimegard J."/>
            <person name="Sonavane S."/>
            <person name="Akerstrom W."/>
            <person name="Nylinder S."/>
            <person name="Hedman E."/>
            <person name="Kallberg Y."/>
        </authorList>
    </citation>
    <scope>NUCLEOTIDE SEQUENCE [LARGE SCALE GENOMIC DNA]</scope>
</reference>
<evidence type="ECO:0000256" key="2">
    <source>
        <dbReference type="ARBA" id="ARBA00022490"/>
    </source>
</evidence>
<dbReference type="Pfam" id="PF00561">
    <property type="entry name" value="Abhydrolase_1"/>
    <property type="match status" value="1"/>
</dbReference>
<evidence type="ECO:0000256" key="1">
    <source>
        <dbReference type="ARBA" id="ARBA00004496"/>
    </source>
</evidence>
<dbReference type="Proteomes" id="UP001497382">
    <property type="component" value="Unassembled WGS sequence"/>
</dbReference>
<dbReference type="InterPro" id="IPR000073">
    <property type="entry name" value="AB_hydrolase_1"/>
</dbReference>
<feature type="domain" description="AB hydrolase-1" evidence="6">
    <location>
        <begin position="241"/>
        <end position="336"/>
    </location>
</feature>
<keyword evidence="4" id="KW-1133">Transmembrane helix</keyword>
<comment type="similarity">
    <text evidence="3">Belongs to the AB hydrolase superfamily. ABHD14 family.</text>
</comment>
<gene>
    <name evidence="7" type="ORF">LARSCL_LOCUS1824</name>
</gene>
<evidence type="ECO:0000256" key="5">
    <source>
        <dbReference type="SAM" id="SignalP"/>
    </source>
</evidence>
<sequence>MGVIIRYSVLCFLFDFLVTYAGSIPVAENPQSLHVLPYIAKRSDGSSVCEEAEMFKWTYGFHECFIDRKYNDGGRKLNSIVDRILEHGEVCMEVSSLECRPDFRGFTTVLNKTIFQMKDYAEMYLEEIYKGKKLITISALVICIWIVIGILIYRSTIFSSPHLAIHSEVKTVEDEIDACKSKDQKLSPVFWRKINYLKDEIPEGVKKLVNEVQVLSNFTHYHDAKIHYLYAKPNNKKNLSILLLHGQSYSAETWNKLQTIQNIAAFGYYVVALDLPGFGNSPTIQGIKVIEYLSSVIDSLNMENVVLISPSMSGTFSLEFLMKHPEKLSGFIPVSPVNSQVLNQSPCKGPDNYTGLYFDRDCQKVLPFLKSNPPVLNCIKVPTLVVFGEHDRIKSSARLCLLPNAQGAEIPDGKHSAYMSNPELWHKLLFNFLDILSDTLLCL</sequence>
<feature type="chain" id="PRO_5043662571" description="AB hydrolase-1 domain-containing protein" evidence="5">
    <location>
        <begin position="22"/>
        <end position="443"/>
    </location>
</feature>
<name>A0AAV1YYA6_9ARAC</name>
<evidence type="ECO:0000313" key="7">
    <source>
        <dbReference type="EMBL" id="CAL1264051.1"/>
    </source>
</evidence>
<dbReference type="InterPro" id="IPR029058">
    <property type="entry name" value="AB_hydrolase_fold"/>
</dbReference>
<comment type="caution">
    <text evidence="7">The sequence shown here is derived from an EMBL/GenBank/DDBJ whole genome shotgun (WGS) entry which is preliminary data.</text>
</comment>
<keyword evidence="4" id="KW-0472">Membrane</keyword>
<dbReference type="GO" id="GO:0005737">
    <property type="term" value="C:cytoplasm"/>
    <property type="evidence" value="ECO:0007669"/>
    <property type="project" value="UniProtKB-SubCell"/>
</dbReference>